<dbReference type="SUPFAM" id="SSF53613">
    <property type="entry name" value="Ribokinase-like"/>
    <property type="match status" value="1"/>
</dbReference>
<proteinExistence type="inferred from homology"/>
<dbReference type="EMBL" id="WKJD01000018">
    <property type="protein sequence ID" value="MRX44733.1"/>
    <property type="molecule type" value="Genomic_DNA"/>
</dbReference>
<comment type="similarity">
    <text evidence="1">Belongs to the carbohydrate kinase PfkB family.</text>
</comment>
<evidence type="ECO:0000313" key="6">
    <source>
        <dbReference type="EMBL" id="MRX44733.1"/>
    </source>
</evidence>
<dbReference type="PROSITE" id="PS00584">
    <property type="entry name" value="PFKB_KINASES_2"/>
    <property type="match status" value="1"/>
</dbReference>
<keyword evidence="2" id="KW-0808">Transferase</keyword>
<accession>A0A6L5R408</accession>
<evidence type="ECO:0000256" key="3">
    <source>
        <dbReference type="ARBA" id="ARBA00022777"/>
    </source>
</evidence>
<dbReference type="Proteomes" id="UP000476511">
    <property type="component" value="Unassembled WGS sequence"/>
</dbReference>
<feature type="compositionally biased region" description="Basic and acidic residues" evidence="4">
    <location>
        <begin position="306"/>
        <end position="322"/>
    </location>
</feature>
<name>A0A6L5R408_9MICO</name>
<dbReference type="RefSeq" id="WP_154347281.1">
    <property type="nucleotide sequence ID" value="NZ_WKJD01000018.1"/>
</dbReference>
<dbReference type="AlphaFoldDB" id="A0A6L5R408"/>
<keyword evidence="7" id="KW-1185">Reference proteome</keyword>
<feature type="domain" description="Carbohydrate kinase PfkB" evidence="5">
    <location>
        <begin position="28"/>
        <end position="307"/>
    </location>
</feature>
<dbReference type="CDD" id="cd01166">
    <property type="entry name" value="KdgK"/>
    <property type="match status" value="1"/>
</dbReference>
<comment type="caution">
    <text evidence="6">The sequence shown here is derived from an EMBL/GenBank/DDBJ whole genome shotgun (WGS) entry which is preliminary data.</text>
</comment>
<gene>
    <name evidence="6" type="ORF">GJR97_13475</name>
</gene>
<dbReference type="InterPro" id="IPR002173">
    <property type="entry name" value="Carboh/pur_kinase_PfkB_CS"/>
</dbReference>
<protein>
    <submittedName>
        <fullName evidence="6">Sugar kinase</fullName>
    </submittedName>
</protein>
<dbReference type="GO" id="GO:0016301">
    <property type="term" value="F:kinase activity"/>
    <property type="evidence" value="ECO:0007669"/>
    <property type="project" value="UniProtKB-KW"/>
</dbReference>
<evidence type="ECO:0000256" key="1">
    <source>
        <dbReference type="ARBA" id="ARBA00010688"/>
    </source>
</evidence>
<dbReference type="InterPro" id="IPR011611">
    <property type="entry name" value="PfkB_dom"/>
</dbReference>
<dbReference type="InterPro" id="IPR052700">
    <property type="entry name" value="Carb_kinase_PfkB-like"/>
</dbReference>
<organism evidence="6 7">
    <name type="scientific">Agromyces kandeliae</name>
    <dbReference type="NCBI Taxonomy" id="2666141"/>
    <lineage>
        <taxon>Bacteria</taxon>
        <taxon>Bacillati</taxon>
        <taxon>Actinomycetota</taxon>
        <taxon>Actinomycetes</taxon>
        <taxon>Micrococcales</taxon>
        <taxon>Microbacteriaceae</taxon>
        <taxon>Agromyces</taxon>
    </lineage>
</organism>
<reference evidence="6 7" key="1">
    <citation type="submission" date="2019-11" db="EMBL/GenBank/DDBJ databases">
        <title>Agromyces kandeliae sp. nov., isolated from mangrove soil.</title>
        <authorList>
            <person name="Wang R."/>
        </authorList>
    </citation>
    <scope>NUCLEOTIDE SEQUENCE [LARGE SCALE GENOMIC DNA]</scope>
    <source>
        <strain evidence="6 7">Q22</strain>
    </source>
</reference>
<evidence type="ECO:0000259" key="5">
    <source>
        <dbReference type="Pfam" id="PF00294"/>
    </source>
</evidence>
<evidence type="ECO:0000256" key="4">
    <source>
        <dbReference type="SAM" id="MobiDB-lite"/>
    </source>
</evidence>
<dbReference type="PANTHER" id="PTHR43320:SF2">
    <property type="entry name" value="2-DEHYDRO-3-DEOXYGLUCONOKINASE_2-DEHYDRO-3-DEOXYGALACTONOKINASE"/>
    <property type="match status" value="1"/>
</dbReference>
<dbReference type="Gene3D" id="3.40.1190.20">
    <property type="match status" value="1"/>
</dbReference>
<evidence type="ECO:0000256" key="2">
    <source>
        <dbReference type="ARBA" id="ARBA00022679"/>
    </source>
</evidence>
<dbReference type="InterPro" id="IPR029056">
    <property type="entry name" value="Ribokinase-like"/>
</dbReference>
<dbReference type="Pfam" id="PF00294">
    <property type="entry name" value="PfkB"/>
    <property type="match status" value="1"/>
</dbReference>
<dbReference type="PANTHER" id="PTHR43320">
    <property type="entry name" value="SUGAR KINASE"/>
    <property type="match status" value="1"/>
</dbReference>
<keyword evidence="3 6" id="KW-0418">Kinase</keyword>
<sequence>MSTGDRGTRGVLTLGEGLGVLRTRGLGSLAHETDLVVGTGGAEGNVAIGLARLGTAVTWLGRVGDDGLGTRVARELRAEGVTVVAPLDAAATGLLIKETPAPGRTLVTYHRAGSAGSRLSPADLDLVDIGAFDLLHVTGITPALSATAHAAIDAAVDRARAAGVPVSFDVNHRSSLWADPADAAAVYRSLAARADLVFAGVDEAELLAGLAGAPADDLARAIAGLGPSEVVVKLGEDGAIAFADGAAHERAAVPVRVVDTVGAGDAFVAGYLAARLAGEDLDGRLDLAVRTGAAACTHPGDWEGFPTRRDLERDLGADPVQR</sequence>
<evidence type="ECO:0000313" key="7">
    <source>
        <dbReference type="Proteomes" id="UP000476511"/>
    </source>
</evidence>
<feature type="region of interest" description="Disordered" evidence="4">
    <location>
        <begin position="299"/>
        <end position="322"/>
    </location>
</feature>